<dbReference type="EMBL" id="KZ308290">
    <property type="protein sequence ID" value="KAG8226614.1"/>
    <property type="molecule type" value="Genomic_DNA"/>
</dbReference>
<evidence type="ECO:0000313" key="1">
    <source>
        <dbReference type="EMBL" id="KAG8226614.1"/>
    </source>
</evidence>
<protein>
    <submittedName>
        <fullName evidence="1">Uncharacterized protein</fullName>
    </submittedName>
</protein>
<reference evidence="1" key="2">
    <citation type="submission" date="2017-10" db="EMBL/GenBank/DDBJ databases">
        <title>Ladona fulva Genome sequencing and assembly.</title>
        <authorList>
            <person name="Murali S."/>
            <person name="Richards S."/>
            <person name="Bandaranaike D."/>
            <person name="Bellair M."/>
            <person name="Blankenburg K."/>
            <person name="Chao H."/>
            <person name="Dinh H."/>
            <person name="Doddapaneni H."/>
            <person name="Dugan-Rocha S."/>
            <person name="Elkadiri S."/>
            <person name="Gnanaolivu R."/>
            <person name="Hernandez B."/>
            <person name="Skinner E."/>
            <person name="Javaid M."/>
            <person name="Lee S."/>
            <person name="Li M."/>
            <person name="Ming W."/>
            <person name="Munidasa M."/>
            <person name="Muniz J."/>
            <person name="Nguyen L."/>
            <person name="Hughes D."/>
            <person name="Osuji N."/>
            <person name="Pu L.-L."/>
            <person name="Puazo M."/>
            <person name="Qu C."/>
            <person name="Quiroz J."/>
            <person name="Raj R."/>
            <person name="Weissenberger G."/>
            <person name="Xin Y."/>
            <person name="Zou X."/>
            <person name="Han Y."/>
            <person name="Worley K."/>
            <person name="Muzny D."/>
            <person name="Gibbs R."/>
        </authorList>
    </citation>
    <scope>NUCLEOTIDE SEQUENCE</scope>
    <source>
        <strain evidence="1">Sampled in the wild</strain>
    </source>
</reference>
<sequence>MDEWQNLKNAALKAVESTLGHKPQNKKIEWSNQECNEAIQKRNSDRKKYLKGPIRYKKLKYENSRREASRIVKKKKTAYFISIMLRAKETFRENNTREAYKEINFFKKGFQPSTNICRECNGNLLTDKEKVMIRWKQYFNKLLNPSSNMQSAPPDPRFLQ</sequence>
<organism evidence="1 2">
    <name type="scientific">Ladona fulva</name>
    <name type="common">Scarce chaser dragonfly</name>
    <name type="synonym">Libellula fulva</name>
    <dbReference type="NCBI Taxonomy" id="123851"/>
    <lineage>
        <taxon>Eukaryota</taxon>
        <taxon>Metazoa</taxon>
        <taxon>Ecdysozoa</taxon>
        <taxon>Arthropoda</taxon>
        <taxon>Hexapoda</taxon>
        <taxon>Insecta</taxon>
        <taxon>Pterygota</taxon>
        <taxon>Palaeoptera</taxon>
        <taxon>Odonata</taxon>
        <taxon>Epiprocta</taxon>
        <taxon>Anisoptera</taxon>
        <taxon>Libelluloidea</taxon>
        <taxon>Libellulidae</taxon>
        <taxon>Ladona</taxon>
    </lineage>
</organism>
<dbReference type="OrthoDB" id="413860at2759"/>
<proteinExistence type="predicted"/>
<accession>A0A8K0K1M5</accession>
<dbReference type="AlphaFoldDB" id="A0A8K0K1M5"/>
<gene>
    <name evidence="1" type="ORF">J437_LFUL007687</name>
</gene>
<name>A0A8K0K1M5_LADFU</name>
<evidence type="ECO:0000313" key="2">
    <source>
        <dbReference type="Proteomes" id="UP000792457"/>
    </source>
</evidence>
<reference evidence="1" key="1">
    <citation type="submission" date="2013-04" db="EMBL/GenBank/DDBJ databases">
        <authorList>
            <person name="Qu J."/>
            <person name="Murali S.C."/>
            <person name="Bandaranaike D."/>
            <person name="Bellair M."/>
            <person name="Blankenburg K."/>
            <person name="Chao H."/>
            <person name="Dinh H."/>
            <person name="Doddapaneni H."/>
            <person name="Downs B."/>
            <person name="Dugan-Rocha S."/>
            <person name="Elkadiri S."/>
            <person name="Gnanaolivu R.D."/>
            <person name="Hernandez B."/>
            <person name="Javaid M."/>
            <person name="Jayaseelan J.C."/>
            <person name="Lee S."/>
            <person name="Li M."/>
            <person name="Ming W."/>
            <person name="Munidasa M."/>
            <person name="Muniz J."/>
            <person name="Nguyen L."/>
            <person name="Ongeri F."/>
            <person name="Osuji N."/>
            <person name="Pu L.-L."/>
            <person name="Puazo M."/>
            <person name="Qu C."/>
            <person name="Quiroz J."/>
            <person name="Raj R."/>
            <person name="Weissenberger G."/>
            <person name="Xin Y."/>
            <person name="Zou X."/>
            <person name="Han Y."/>
            <person name="Richards S."/>
            <person name="Worley K."/>
            <person name="Muzny D."/>
            <person name="Gibbs R."/>
        </authorList>
    </citation>
    <scope>NUCLEOTIDE SEQUENCE</scope>
    <source>
        <strain evidence="1">Sampled in the wild</strain>
    </source>
</reference>
<keyword evidence="2" id="KW-1185">Reference proteome</keyword>
<dbReference type="Proteomes" id="UP000792457">
    <property type="component" value="Unassembled WGS sequence"/>
</dbReference>
<comment type="caution">
    <text evidence="1">The sequence shown here is derived from an EMBL/GenBank/DDBJ whole genome shotgun (WGS) entry which is preliminary data.</text>
</comment>